<dbReference type="PANTHER" id="PTHR12029">
    <property type="entry name" value="RNA METHYLTRANSFERASE"/>
    <property type="match status" value="1"/>
</dbReference>
<dbReference type="SUPFAM" id="SSF48371">
    <property type="entry name" value="ARM repeat"/>
    <property type="match status" value="1"/>
</dbReference>
<evidence type="ECO:0000259" key="4">
    <source>
        <dbReference type="Pfam" id="PF00588"/>
    </source>
</evidence>
<dbReference type="EMBL" id="MCGO01000040">
    <property type="protein sequence ID" value="ORY39279.1"/>
    <property type="molecule type" value="Genomic_DNA"/>
</dbReference>
<evidence type="ECO:0000256" key="1">
    <source>
        <dbReference type="ARBA" id="ARBA00022603"/>
    </source>
</evidence>
<sequence length="788" mass="89293">MESERAVSVWTKLDARKLFCRLAVTITVKLCDMASISFKDLRYLLSVIGPSEAETDSFKEVQEWCLKGFGEGWLSKECKQAIKSFLETVTGVPESEVKTAESLVKMLAFIPTKSSKDTLDHSSRQFYKCPLNFFSNTNLFEIKAVCLHKLAHPIGTPFKVIEKYAMVLQHVLRLLPQPMQALITTDTNNLFTAYTTINLAYTLANPWDSASKYLANQRIGIMEHVATPFLSAWESAHPAHLDIFITLLSFGPTRDKNMDADRVDAAISYILHTAPIPSPPNLSKETAELNFNCRDYAIRVRANAVLLRNRDPEVSVRVLEALVGEMESGMWKAKFDNTHEHRMQIRIWSSIHLVIEDIPNNKDWADRIVRLLDLDVVASTRYYLEWAVMRVFLKYPGMVESVWSWLDRFDAKSTTLCSILSVLLHTLPHQPEAIQSHLYSTLFTKITPWLTSNHFTIRLYAQYVLFTLWNHCEAPYLQTVKTTHSYLSSLVNFIQSNHDCIKHRQQVAKAFFVGGGFDPTLDLSVDFVFRWGWRALGVTEEERISAHAFQRVGLKEEDSRIPLFSDKSRIALIESQSPVTSDDDTSIPEEPTPTATTDLTALQRKFEPWETMLETDFDFSPSLAREANVRKRFPLIVVASLVSKSPNLGGLCRTCEIFNAEMLVLPTLKVVEDPAFLVTAVTSEKWMPMMEIRPDPSVLLPYLSAKKLEGYSILGIEQATTSVSLDTFEFPQKCVLLLGMEKLGIPAVYMPLLDYILEIPQYGVIRSLNVHVSGALVLANFAKQQKAV</sequence>
<keyword evidence="2" id="KW-0808">Transferase</keyword>
<comment type="caution">
    <text evidence="5">The sequence shown here is derived from an EMBL/GenBank/DDBJ whole genome shotgun (WGS) entry which is preliminary data.</text>
</comment>
<keyword evidence="1" id="KW-0489">Methyltransferase</keyword>
<organism evidence="5 6">
    <name type="scientific">Rhizoclosmatium globosum</name>
    <dbReference type="NCBI Taxonomy" id="329046"/>
    <lineage>
        <taxon>Eukaryota</taxon>
        <taxon>Fungi</taxon>
        <taxon>Fungi incertae sedis</taxon>
        <taxon>Chytridiomycota</taxon>
        <taxon>Chytridiomycota incertae sedis</taxon>
        <taxon>Chytridiomycetes</taxon>
        <taxon>Chytridiales</taxon>
        <taxon>Chytriomycetaceae</taxon>
        <taxon>Rhizoclosmatium</taxon>
    </lineage>
</organism>
<dbReference type="CDD" id="cd18091">
    <property type="entry name" value="SpoU-like_TRM3-like"/>
    <property type="match status" value="1"/>
</dbReference>
<accession>A0A1Y2BWY4</accession>
<dbReference type="InterPro" id="IPR045330">
    <property type="entry name" value="TRM3/TARBP1"/>
</dbReference>
<evidence type="ECO:0000256" key="3">
    <source>
        <dbReference type="SAM" id="MobiDB-lite"/>
    </source>
</evidence>
<evidence type="ECO:0000313" key="6">
    <source>
        <dbReference type="Proteomes" id="UP000193642"/>
    </source>
</evidence>
<dbReference type="STRING" id="329046.A0A1Y2BWY4"/>
<feature type="domain" description="tRNA/rRNA methyltransferase SpoU type" evidence="4">
    <location>
        <begin position="635"/>
        <end position="778"/>
    </location>
</feature>
<dbReference type="PANTHER" id="PTHR12029:SF11">
    <property type="entry name" value="METHYLTRANSFERASE TARBP1-RELATED"/>
    <property type="match status" value="1"/>
</dbReference>
<proteinExistence type="predicted"/>
<dbReference type="InterPro" id="IPR029028">
    <property type="entry name" value="Alpha/beta_knot_MTases"/>
</dbReference>
<dbReference type="GO" id="GO:0016423">
    <property type="term" value="F:tRNA (guanine) methyltransferase activity"/>
    <property type="evidence" value="ECO:0007669"/>
    <property type="project" value="InterPro"/>
</dbReference>
<dbReference type="Proteomes" id="UP000193642">
    <property type="component" value="Unassembled WGS sequence"/>
</dbReference>
<dbReference type="InterPro" id="IPR044748">
    <property type="entry name" value="Trm3/TARBP1_C"/>
</dbReference>
<dbReference type="Pfam" id="PF00588">
    <property type="entry name" value="SpoU_methylase"/>
    <property type="match status" value="1"/>
</dbReference>
<dbReference type="SUPFAM" id="SSF75217">
    <property type="entry name" value="alpha/beta knot"/>
    <property type="match status" value="1"/>
</dbReference>
<evidence type="ECO:0000256" key="2">
    <source>
        <dbReference type="ARBA" id="ARBA00022679"/>
    </source>
</evidence>
<dbReference type="GO" id="GO:0030488">
    <property type="term" value="P:tRNA methylation"/>
    <property type="evidence" value="ECO:0007669"/>
    <property type="project" value="InterPro"/>
</dbReference>
<reference evidence="5 6" key="1">
    <citation type="submission" date="2016-07" db="EMBL/GenBank/DDBJ databases">
        <title>Pervasive Adenine N6-methylation of Active Genes in Fungi.</title>
        <authorList>
            <consortium name="DOE Joint Genome Institute"/>
            <person name="Mondo S.J."/>
            <person name="Dannebaum R.O."/>
            <person name="Kuo R.C."/>
            <person name="Labutti K."/>
            <person name="Haridas S."/>
            <person name="Kuo A."/>
            <person name="Salamov A."/>
            <person name="Ahrendt S.R."/>
            <person name="Lipzen A."/>
            <person name="Sullivan W."/>
            <person name="Andreopoulos W.B."/>
            <person name="Clum A."/>
            <person name="Lindquist E."/>
            <person name="Daum C."/>
            <person name="Ramamoorthy G.K."/>
            <person name="Gryganskyi A."/>
            <person name="Culley D."/>
            <person name="Magnuson J.K."/>
            <person name="James T.Y."/>
            <person name="O'Malley M.A."/>
            <person name="Stajich J.E."/>
            <person name="Spatafora J.W."/>
            <person name="Visel A."/>
            <person name="Grigoriev I.V."/>
        </authorList>
    </citation>
    <scope>NUCLEOTIDE SEQUENCE [LARGE SCALE GENOMIC DNA]</scope>
    <source>
        <strain evidence="5 6">JEL800</strain>
    </source>
</reference>
<name>A0A1Y2BWY4_9FUNG</name>
<dbReference type="AlphaFoldDB" id="A0A1Y2BWY4"/>
<keyword evidence="6" id="KW-1185">Reference proteome</keyword>
<dbReference type="InterPro" id="IPR001537">
    <property type="entry name" value="SpoU_MeTrfase"/>
</dbReference>
<dbReference type="Gene3D" id="3.40.1280.10">
    <property type="match status" value="1"/>
</dbReference>
<evidence type="ECO:0000313" key="5">
    <source>
        <dbReference type="EMBL" id="ORY39279.1"/>
    </source>
</evidence>
<protein>
    <recommendedName>
        <fullName evidence="4">tRNA/rRNA methyltransferase SpoU type domain-containing protein</fullName>
    </recommendedName>
</protein>
<dbReference type="OrthoDB" id="241340at2759"/>
<feature type="region of interest" description="Disordered" evidence="3">
    <location>
        <begin position="575"/>
        <end position="596"/>
    </location>
</feature>
<dbReference type="InterPro" id="IPR016024">
    <property type="entry name" value="ARM-type_fold"/>
</dbReference>
<gene>
    <name evidence="5" type="ORF">BCR33DRAFT_720118</name>
</gene>
<dbReference type="GO" id="GO:0003723">
    <property type="term" value="F:RNA binding"/>
    <property type="evidence" value="ECO:0007669"/>
    <property type="project" value="InterPro"/>
</dbReference>
<dbReference type="InterPro" id="IPR029026">
    <property type="entry name" value="tRNA_m1G_MTases_N"/>
</dbReference>